<name>A0A381USK8_9ZZZZ</name>
<gene>
    <name evidence="1" type="ORF">METZ01_LOCUS83990</name>
</gene>
<sequence length="253" mass="28588">MVDMFEKEVQCTLCPDTFEPLIEPEEDKGAYPIYCSSCSNYVHVSRANPVRVAFREVLGLKKEALALAFQSVLAPCHCGGEFNHDSGKRCPNCLYKIEREARKTASDTEIEFKCPWNVGELKKFEAKFFEYIFQKVESKEVNLKQLIEKFESGEIDAETYMEGLESLRFRESTQVSVIQAWAMILGPDLAFRAAEEHELVERYGTRILVSIADALEISAGKAVLATLANEMKNWDGTVERELKTFIAKIGGGF</sequence>
<proteinExistence type="predicted"/>
<evidence type="ECO:0000313" key="1">
    <source>
        <dbReference type="EMBL" id="SVA31136.1"/>
    </source>
</evidence>
<dbReference type="AlphaFoldDB" id="A0A381USK8"/>
<accession>A0A381USK8</accession>
<dbReference type="EMBL" id="UINC01007049">
    <property type="protein sequence ID" value="SVA31136.1"/>
    <property type="molecule type" value="Genomic_DNA"/>
</dbReference>
<protein>
    <submittedName>
        <fullName evidence="1">Uncharacterized protein</fullName>
    </submittedName>
</protein>
<organism evidence="1">
    <name type="scientific">marine metagenome</name>
    <dbReference type="NCBI Taxonomy" id="408172"/>
    <lineage>
        <taxon>unclassified sequences</taxon>
        <taxon>metagenomes</taxon>
        <taxon>ecological metagenomes</taxon>
    </lineage>
</organism>
<reference evidence="1" key="1">
    <citation type="submission" date="2018-05" db="EMBL/GenBank/DDBJ databases">
        <authorList>
            <person name="Lanie J.A."/>
            <person name="Ng W.-L."/>
            <person name="Kazmierczak K.M."/>
            <person name="Andrzejewski T.M."/>
            <person name="Davidsen T.M."/>
            <person name="Wayne K.J."/>
            <person name="Tettelin H."/>
            <person name="Glass J.I."/>
            <person name="Rusch D."/>
            <person name="Podicherti R."/>
            <person name="Tsui H.-C.T."/>
            <person name="Winkler M.E."/>
        </authorList>
    </citation>
    <scope>NUCLEOTIDE SEQUENCE</scope>
</reference>